<dbReference type="GO" id="GO:0005737">
    <property type="term" value="C:cytoplasm"/>
    <property type="evidence" value="ECO:0007669"/>
    <property type="project" value="UniProtKB-SubCell"/>
</dbReference>
<feature type="binding site" evidence="8">
    <location>
        <position position="121"/>
    </location>
    <ligand>
        <name>(6S)-5-formyl-5,6,7,8-tetrahydrofolate</name>
        <dbReference type="ChEBI" id="CHEBI:57457"/>
    </ligand>
</feature>
<feature type="binding site" evidence="8">
    <location>
        <position position="81"/>
    </location>
    <ligand>
        <name>(6S)-5-formyl-5,6,7,8-tetrahydrofolate</name>
        <dbReference type="ChEBI" id="CHEBI:57457"/>
    </ligand>
</feature>
<dbReference type="EC" id="3.6.-.-" evidence="8"/>
<dbReference type="InterPro" id="IPR004520">
    <property type="entry name" value="GTPase_MnmE"/>
</dbReference>
<feature type="binding site" evidence="8">
    <location>
        <begin position="272"/>
        <end position="275"/>
    </location>
    <ligand>
        <name>GTP</name>
        <dbReference type="ChEBI" id="CHEBI:37565"/>
    </ligand>
</feature>
<comment type="similarity">
    <text evidence="1 8">Belongs to the TRAFAC class TrmE-Era-EngA-EngB-Septin-like GTPase superfamily. TrmE GTPase family.</text>
</comment>
<dbReference type="InterPro" id="IPR027266">
    <property type="entry name" value="TrmE/GcvT-like"/>
</dbReference>
<dbReference type="InterPro" id="IPR003593">
    <property type="entry name" value="AAA+_ATPase"/>
</dbReference>
<evidence type="ECO:0000256" key="2">
    <source>
        <dbReference type="ARBA" id="ARBA00022694"/>
    </source>
</evidence>
<dbReference type="SUPFAM" id="SSF116878">
    <property type="entry name" value="TrmE connector domain"/>
    <property type="match status" value="1"/>
</dbReference>
<evidence type="ECO:0000313" key="10">
    <source>
        <dbReference type="EMBL" id="KAA2237845.1"/>
    </source>
</evidence>
<evidence type="ECO:0000259" key="9">
    <source>
        <dbReference type="PROSITE" id="PS51709"/>
    </source>
</evidence>
<organism evidence="10 11">
    <name type="scientific">Salinarimonas soli</name>
    <dbReference type="NCBI Taxonomy" id="1638099"/>
    <lineage>
        <taxon>Bacteria</taxon>
        <taxon>Pseudomonadati</taxon>
        <taxon>Pseudomonadota</taxon>
        <taxon>Alphaproteobacteria</taxon>
        <taxon>Hyphomicrobiales</taxon>
        <taxon>Salinarimonadaceae</taxon>
        <taxon>Salinarimonas</taxon>
    </lineage>
</organism>
<keyword evidence="8" id="KW-0479">Metal-binding</keyword>
<dbReference type="InterPro" id="IPR027417">
    <property type="entry name" value="P-loop_NTPase"/>
</dbReference>
<dbReference type="InterPro" id="IPR031168">
    <property type="entry name" value="G_TrmE"/>
</dbReference>
<reference evidence="10 11" key="2">
    <citation type="submission" date="2019-09" db="EMBL/GenBank/DDBJ databases">
        <authorList>
            <person name="Jin C."/>
        </authorList>
    </citation>
    <scope>NUCLEOTIDE SEQUENCE [LARGE SCALE GENOMIC DNA]</scope>
    <source>
        <strain evidence="10 11">BN140002</strain>
    </source>
</reference>
<dbReference type="Gene3D" id="3.30.1360.120">
    <property type="entry name" value="Probable tRNA modification gtpase trme, domain 1"/>
    <property type="match status" value="1"/>
</dbReference>
<feature type="binding site" evidence="8">
    <location>
        <begin position="247"/>
        <end position="253"/>
    </location>
    <ligand>
        <name>GTP</name>
        <dbReference type="ChEBI" id="CHEBI:37565"/>
    </ligand>
</feature>
<dbReference type="InterPro" id="IPR006073">
    <property type="entry name" value="GTP-bd"/>
</dbReference>
<dbReference type="SUPFAM" id="SSF52540">
    <property type="entry name" value="P-loop containing nucleoside triphosphate hydrolases"/>
    <property type="match status" value="1"/>
</dbReference>
<dbReference type="InterPro" id="IPR025867">
    <property type="entry name" value="MnmE_helical"/>
</dbReference>
<keyword evidence="3 8" id="KW-0547">Nucleotide-binding</keyword>
<comment type="subcellular location">
    <subcellularLocation>
        <location evidence="8">Cytoplasm</location>
    </subcellularLocation>
</comment>
<feature type="domain" description="TrmE-type G" evidence="9">
    <location>
        <begin position="218"/>
        <end position="359"/>
    </location>
</feature>
<keyword evidence="7 8" id="KW-0342">GTP-binding</keyword>
<dbReference type="NCBIfam" id="NF003661">
    <property type="entry name" value="PRK05291.1-3"/>
    <property type="match status" value="1"/>
</dbReference>
<keyword evidence="6 8" id="KW-0630">Potassium</keyword>
<feature type="binding site" evidence="8">
    <location>
        <position position="435"/>
    </location>
    <ligand>
        <name>(6S)-5-formyl-5,6,7,8-tetrahydrofolate</name>
        <dbReference type="ChEBI" id="CHEBI:57457"/>
    </ligand>
</feature>
<feature type="binding site" evidence="8">
    <location>
        <begin position="228"/>
        <end position="233"/>
    </location>
    <ligand>
        <name>GTP</name>
        <dbReference type="ChEBI" id="CHEBI:37565"/>
    </ligand>
</feature>
<gene>
    <name evidence="8 10" type="primary">mnmE</name>
    <name evidence="8" type="synonym">trmE</name>
    <name evidence="10" type="ORF">F0L46_07555</name>
</gene>
<dbReference type="NCBIfam" id="TIGR00231">
    <property type="entry name" value="small_GTP"/>
    <property type="match status" value="1"/>
</dbReference>
<feature type="binding site" evidence="8">
    <location>
        <position position="253"/>
    </location>
    <ligand>
        <name>Mg(2+)</name>
        <dbReference type="ChEBI" id="CHEBI:18420"/>
    </ligand>
</feature>
<dbReference type="GO" id="GO:0005525">
    <property type="term" value="F:GTP binding"/>
    <property type="evidence" value="ECO:0007669"/>
    <property type="project" value="UniProtKB-UniRule"/>
</dbReference>
<accession>A0A5B2VG34</accession>
<dbReference type="Pfam" id="PF12631">
    <property type="entry name" value="MnmE_helical"/>
    <property type="match status" value="1"/>
</dbReference>
<dbReference type="InterPro" id="IPR018948">
    <property type="entry name" value="GTP-bd_TrmE_N"/>
</dbReference>
<dbReference type="SMART" id="SM00382">
    <property type="entry name" value="AAA"/>
    <property type="match status" value="1"/>
</dbReference>
<evidence type="ECO:0000256" key="4">
    <source>
        <dbReference type="ARBA" id="ARBA00022801"/>
    </source>
</evidence>
<dbReference type="CDD" id="cd14858">
    <property type="entry name" value="TrmE_N"/>
    <property type="match status" value="1"/>
</dbReference>
<comment type="cofactor">
    <cofactor evidence="8">
        <name>K(+)</name>
        <dbReference type="ChEBI" id="CHEBI:29103"/>
    </cofactor>
    <text evidence="8">Binds 1 potassium ion per subunit.</text>
</comment>
<keyword evidence="4 8" id="KW-0378">Hydrolase</keyword>
<dbReference type="AlphaFoldDB" id="A0A5B2VG34"/>
<dbReference type="InterPro" id="IPR005225">
    <property type="entry name" value="Small_GTP-bd"/>
</dbReference>
<name>A0A5B2VG34_9HYPH</name>
<keyword evidence="11" id="KW-1185">Reference proteome</keyword>
<sequence length="435" mass="46067">MLSTDTIFAPASGFGRAAVAVIRISGGGTRFALETIAGGVPEPRRMSLRRLRDPETGSVLDEALVVFFPGPGSFTGEDGAELHIHGGAAVRAGVLRSLGRMPGCRAAEAGEFTRRAFLNGRMDLPAVEGLADLIDAQTEAQARQALRQLGGELGRQVESWREDLIGALADLEAALDFADEGDVPASLEARAGGAARRLAGEIEAVLRDSRRGERLREGFVVVLAGPPNAGKSSLLNALARRDAAIVSPVPGTTRDAIEVACDLGGLPVTFIDTAGLRETEDVVEREGIVRTRARLDQADAVLWLDPVDDPCPPPAGDPRYIHLRTKSDLSPAAGQDLRLSARTGDGIPELLDLLSRRAGDALGTGDALVTRERHRRALERCAEALRRAVDALAVDQGELAAEDVRLALRALGEITGRVDVEAVLDRLFAAFCIGK</sequence>
<dbReference type="Pfam" id="PF01926">
    <property type="entry name" value="MMR_HSR1"/>
    <property type="match status" value="1"/>
</dbReference>
<dbReference type="FunFam" id="3.30.1360.120:FF:000007">
    <property type="entry name" value="tRNA modification GTPase GTPBP3, mitochondrial"/>
    <property type="match status" value="1"/>
</dbReference>
<evidence type="ECO:0000256" key="1">
    <source>
        <dbReference type="ARBA" id="ARBA00011043"/>
    </source>
</evidence>
<dbReference type="PANTHER" id="PTHR42714">
    <property type="entry name" value="TRNA MODIFICATION GTPASE GTPBP3"/>
    <property type="match status" value="1"/>
</dbReference>
<feature type="binding site" evidence="8">
    <location>
        <position position="252"/>
    </location>
    <ligand>
        <name>K(+)</name>
        <dbReference type="ChEBI" id="CHEBI:29103"/>
    </ligand>
</feature>
<evidence type="ECO:0000256" key="5">
    <source>
        <dbReference type="ARBA" id="ARBA00022842"/>
    </source>
</evidence>
<reference evidence="10 11" key="1">
    <citation type="submission" date="2019-09" db="EMBL/GenBank/DDBJ databases">
        <title>Salinarimonas rosea gen. nov., sp. nov., a new member of the a-2 subgroup of the Proteobacteria.</title>
        <authorList>
            <person name="Liu J."/>
        </authorList>
    </citation>
    <scope>NUCLEOTIDE SEQUENCE [LARGE SCALE GENOMIC DNA]</scope>
    <source>
        <strain evidence="10 11">BN140002</strain>
    </source>
</reference>
<comment type="caution">
    <text evidence="10">The sequence shown here is derived from an EMBL/GenBank/DDBJ whole genome shotgun (WGS) entry which is preliminary data.</text>
</comment>
<evidence type="ECO:0000313" key="11">
    <source>
        <dbReference type="Proteomes" id="UP000323142"/>
    </source>
</evidence>
<evidence type="ECO:0000256" key="8">
    <source>
        <dbReference type="HAMAP-Rule" id="MF_00379"/>
    </source>
</evidence>
<dbReference type="GO" id="GO:0003924">
    <property type="term" value="F:GTPase activity"/>
    <property type="evidence" value="ECO:0007669"/>
    <property type="project" value="UniProtKB-UniRule"/>
</dbReference>
<keyword evidence="8" id="KW-0963">Cytoplasm</keyword>
<dbReference type="HAMAP" id="MF_00379">
    <property type="entry name" value="GTPase_MnmE"/>
    <property type="match status" value="1"/>
</dbReference>
<dbReference type="OrthoDB" id="9805918at2"/>
<feature type="binding site" evidence="8">
    <location>
        <position position="23"/>
    </location>
    <ligand>
        <name>(6S)-5-formyl-5,6,7,8-tetrahydrofolate</name>
        <dbReference type="ChEBI" id="CHEBI:57457"/>
    </ligand>
</feature>
<comment type="function">
    <text evidence="8">Exhibits a very high intrinsic GTPase hydrolysis rate. Involved in the addition of a carboxymethylaminomethyl (cmnm) group at the wobble position (U34) of certain tRNAs, forming tRNA-cmnm(5)s(2)U34.</text>
</comment>
<keyword evidence="5 8" id="KW-0460">Magnesium</keyword>
<comment type="subunit">
    <text evidence="8">Homodimer. Heterotetramer of two MnmE and two MnmG subunits.</text>
</comment>
<feature type="binding site" evidence="8">
    <location>
        <position position="249"/>
    </location>
    <ligand>
        <name>K(+)</name>
        <dbReference type="ChEBI" id="CHEBI:29103"/>
    </ligand>
</feature>
<dbReference type="SUPFAM" id="SSF103025">
    <property type="entry name" value="Folate-binding domain"/>
    <property type="match status" value="1"/>
</dbReference>
<dbReference type="Proteomes" id="UP000323142">
    <property type="component" value="Unassembled WGS sequence"/>
</dbReference>
<feature type="binding site" evidence="8">
    <location>
        <position position="228"/>
    </location>
    <ligand>
        <name>K(+)</name>
        <dbReference type="ChEBI" id="CHEBI:29103"/>
    </ligand>
</feature>
<feature type="binding site" evidence="8">
    <location>
        <begin position="340"/>
        <end position="342"/>
    </location>
    <ligand>
        <name>GTP</name>
        <dbReference type="ChEBI" id="CHEBI:37565"/>
    </ligand>
</feature>
<evidence type="ECO:0000256" key="3">
    <source>
        <dbReference type="ARBA" id="ARBA00022741"/>
    </source>
</evidence>
<dbReference type="Gene3D" id="1.20.120.430">
    <property type="entry name" value="tRNA modification GTPase MnmE domain 2"/>
    <property type="match status" value="1"/>
</dbReference>
<dbReference type="InterPro" id="IPR027368">
    <property type="entry name" value="MnmE_dom2"/>
</dbReference>
<dbReference type="Pfam" id="PF10396">
    <property type="entry name" value="TrmE_N"/>
    <property type="match status" value="1"/>
</dbReference>
<feature type="binding site" evidence="8">
    <location>
        <position position="232"/>
    </location>
    <ligand>
        <name>Mg(2+)</name>
        <dbReference type="ChEBI" id="CHEBI:18420"/>
    </ligand>
</feature>
<dbReference type="GO" id="GO:0002098">
    <property type="term" value="P:tRNA wobble uridine modification"/>
    <property type="evidence" value="ECO:0007669"/>
    <property type="project" value="TreeGrafter"/>
</dbReference>
<protein>
    <recommendedName>
        <fullName evidence="8">tRNA modification GTPase MnmE</fullName>
        <ecNumber evidence="8">3.6.-.-</ecNumber>
    </recommendedName>
</protein>
<dbReference type="EMBL" id="VUOA01000017">
    <property type="protein sequence ID" value="KAA2237845.1"/>
    <property type="molecule type" value="Genomic_DNA"/>
</dbReference>
<dbReference type="PROSITE" id="PS51709">
    <property type="entry name" value="G_TRME"/>
    <property type="match status" value="1"/>
</dbReference>
<comment type="caution">
    <text evidence="8">Lacks conserved residue(s) required for the propagation of feature annotation.</text>
</comment>
<dbReference type="PANTHER" id="PTHR42714:SF2">
    <property type="entry name" value="TRNA MODIFICATION GTPASE GTPBP3, MITOCHONDRIAL"/>
    <property type="match status" value="1"/>
</dbReference>
<dbReference type="Gene3D" id="3.40.50.300">
    <property type="entry name" value="P-loop containing nucleotide triphosphate hydrolases"/>
    <property type="match status" value="1"/>
</dbReference>
<dbReference type="CDD" id="cd04164">
    <property type="entry name" value="trmE"/>
    <property type="match status" value="1"/>
</dbReference>
<keyword evidence="2 8" id="KW-0819">tRNA processing</keyword>
<dbReference type="RefSeq" id="WP_149816456.1">
    <property type="nucleotide sequence ID" value="NZ_VUOA01000017.1"/>
</dbReference>
<evidence type="ECO:0000256" key="7">
    <source>
        <dbReference type="ARBA" id="ARBA00023134"/>
    </source>
</evidence>
<dbReference type="GO" id="GO:0046872">
    <property type="term" value="F:metal ion binding"/>
    <property type="evidence" value="ECO:0007669"/>
    <property type="project" value="UniProtKB-KW"/>
</dbReference>
<proteinExistence type="inferred from homology"/>
<feature type="binding site" evidence="8">
    <location>
        <position position="247"/>
    </location>
    <ligand>
        <name>K(+)</name>
        <dbReference type="ChEBI" id="CHEBI:29103"/>
    </ligand>
</feature>
<evidence type="ECO:0000256" key="6">
    <source>
        <dbReference type="ARBA" id="ARBA00022958"/>
    </source>
</evidence>
<dbReference type="GO" id="GO:0030488">
    <property type="term" value="P:tRNA methylation"/>
    <property type="evidence" value="ECO:0007669"/>
    <property type="project" value="TreeGrafter"/>
</dbReference>